<dbReference type="OMA" id="GPQYHGQ"/>
<accession>A0A4W3JZ91</accession>
<dbReference type="PROSITE" id="PS50262">
    <property type="entry name" value="G_PROTEIN_RECEP_F1_2"/>
    <property type="match status" value="1"/>
</dbReference>
<reference evidence="9" key="5">
    <citation type="submission" date="2025-09" db="UniProtKB">
        <authorList>
            <consortium name="Ensembl"/>
        </authorList>
    </citation>
    <scope>IDENTIFICATION</scope>
</reference>
<reference evidence="9" key="4">
    <citation type="submission" date="2025-08" db="UniProtKB">
        <authorList>
            <consortium name="Ensembl"/>
        </authorList>
    </citation>
    <scope>IDENTIFICATION</scope>
</reference>
<dbReference type="Ensembl" id="ENSCMIT00000049547.1">
    <property type="protein sequence ID" value="ENSCMIP00000048869.1"/>
    <property type="gene ID" value="ENSCMIG00000019943.1"/>
</dbReference>
<reference evidence="10" key="1">
    <citation type="journal article" date="2006" name="Science">
        <title>Ancient noncoding elements conserved in the human genome.</title>
        <authorList>
            <person name="Venkatesh B."/>
            <person name="Kirkness E.F."/>
            <person name="Loh Y.H."/>
            <person name="Halpern A.L."/>
            <person name="Lee A.P."/>
            <person name="Johnson J."/>
            <person name="Dandona N."/>
            <person name="Viswanathan L.D."/>
            <person name="Tay A."/>
            <person name="Venter J.C."/>
            <person name="Strausberg R.L."/>
            <person name="Brenner S."/>
        </authorList>
    </citation>
    <scope>NUCLEOTIDE SEQUENCE [LARGE SCALE GENOMIC DNA]</scope>
</reference>
<dbReference type="PRINTS" id="PR00237">
    <property type="entry name" value="GPCRRHODOPSN"/>
</dbReference>
<feature type="transmembrane region" description="Helical" evidence="7">
    <location>
        <begin position="119"/>
        <end position="136"/>
    </location>
</feature>
<reference evidence="10" key="3">
    <citation type="journal article" date="2014" name="Nature">
        <title>Elephant shark genome provides unique insights into gnathostome evolution.</title>
        <authorList>
            <consortium name="International Elephant Shark Genome Sequencing Consortium"/>
            <person name="Venkatesh B."/>
            <person name="Lee A.P."/>
            <person name="Ravi V."/>
            <person name="Maurya A.K."/>
            <person name="Lian M.M."/>
            <person name="Swann J.B."/>
            <person name="Ohta Y."/>
            <person name="Flajnik M.F."/>
            <person name="Sutoh Y."/>
            <person name="Kasahara M."/>
            <person name="Hoon S."/>
            <person name="Gangu V."/>
            <person name="Roy S.W."/>
            <person name="Irimia M."/>
            <person name="Korzh V."/>
            <person name="Kondrychyn I."/>
            <person name="Lim Z.W."/>
            <person name="Tay B.H."/>
            <person name="Tohari S."/>
            <person name="Kong K.W."/>
            <person name="Ho S."/>
            <person name="Lorente-Galdos B."/>
            <person name="Quilez J."/>
            <person name="Marques-Bonet T."/>
            <person name="Raney B.J."/>
            <person name="Ingham P.W."/>
            <person name="Tay A."/>
            <person name="Hillier L.W."/>
            <person name="Minx P."/>
            <person name="Boehm T."/>
            <person name="Wilson R.K."/>
            <person name="Brenner S."/>
            <person name="Warren W.C."/>
        </authorList>
    </citation>
    <scope>NUCLEOTIDE SEQUENCE [LARGE SCALE GENOMIC DNA]</scope>
</reference>
<keyword evidence="5 7" id="KW-0472">Membrane</keyword>
<keyword evidence="4 7" id="KW-1133">Transmembrane helix</keyword>
<dbReference type="GO" id="GO:0004930">
    <property type="term" value="F:G protein-coupled receptor activity"/>
    <property type="evidence" value="ECO:0007669"/>
    <property type="project" value="InterPro"/>
</dbReference>
<dbReference type="PANTHER" id="PTHR24241">
    <property type="entry name" value="NEUROPEPTIDE RECEPTOR-RELATED G-PROTEIN COUPLED RECEPTOR"/>
    <property type="match status" value="1"/>
</dbReference>
<dbReference type="STRING" id="7868.ENSCMIP00000048869"/>
<comment type="subcellular location">
    <subcellularLocation>
        <location evidence="1">Cell membrane</location>
        <topology evidence="1">Multi-pass membrane protein</topology>
    </subcellularLocation>
</comment>
<dbReference type="Proteomes" id="UP000314986">
    <property type="component" value="Unassembled WGS sequence"/>
</dbReference>
<evidence type="ECO:0000256" key="3">
    <source>
        <dbReference type="ARBA" id="ARBA00022692"/>
    </source>
</evidence>
<name>A0A4W3JZ91_CALMI</name>
<keyword evidence="3 7" id="KW-0812">Transmembrane</keyword>
<feature type="transmembrane region" description="Helical" evidence="7">
    <location>
        <begin position="40"/>
        <end position="58"/>
    </location>
</feature>
<keyword evidence="10" id="KW-1185">Reference proteome</keyword>
<dbReference type="SUPFAM" id="SSF81321">
    <property type="entry name" value="Family A G protein-coupled receptor-like"/>
    <property type="match status" value="1"/>
</dbReference>
<dbReference type="GeneTree" id="ENSGT01130000278263"/>
<dbReference type="GO" id="GO:0042277">
    <property type="term" value="F:peptide binding"/>
    <property type="evidence" value="ECO:0007669"/>
    <property type="project" value="TreeGrafter"/>
</dbReference>
<evidence type="ECO:0000259" key="8">
    <source>
        <dbReference type="PROSITE" id="PS50262"/>
    </source>
</evidence>
<feature type="transmembrane region" description="Helical" evidence="7">
    <location>
        <begin position="259"/>
        <end position="280"/>
    </location>
</feature>
<keyword evidence="6" id="KW-0675">Receptor</keyword>
<dbReference type="GO" id="GO:0005886">
    <property type="term" value="C:plasma membrane"/>
    <property type="evidence" value="ECO:0007669"/>
    <property type="project" value="UniProtKB-SubCell"/>
</dbReference>
<proteinExistence type="predicted"/>
<dbReference type="PANTHER" id="PTHR24241:SF83">
    <property type="entry name" value="G-PROTEIN COUPLED RECEPTOR 150-RELATED"/>
    <property type="match status" value="1"/>
</dbReference>
<dbReference type="Pfam" id="PF00001">
    <property type="entry name" value="7tm_1"/>
    <property type="match status" value="2"/>
</dbReference>
<reference evidence="10" key="2">
    <citation type="journal article" date="2007" name="PLoS Biol.">
        <title>Survey sequencing and comparative analysis of the elephant shark (Callorhinchus milii) genome.</title>
        <authorList>
            <person name="Venkatesh B."/>
            <person name="Kirkness E.F."/>
            <person name="Loh Y.H."/>
            <person name="Halpern A.L."/>
            <person name="Lee A.P."/>
            <person name="Johnson J."/>
            <person name="Dandona N."/>
            <person name="Viswanathan L.D."/>
            <person name="Tay A."/>
            <person name="Venter J.C."/>
            <person name="Strausberg R.L."/>
            <person name="Brenner S."/>
        </authorList>
    </citation>
    <scope>NUCLEOTIDE SEQUENCE [LARGE SCALE GENOMIC DNA]</scope>
</reference>
<feature type="transmembrane region" description="Helical" evidence="7">
    <location>
        <begin position="223"/>
        <end position="244"/>
    </location>
</feature>
<evidence type="ECO:0000256" key="5">
    <source>
        <dbReference type="ARBA" id="ARBA00023136"/>
    </source>
</evidence>
<evidence type="ECO:0000256" key="2">
    <source>
        <dbReference type="ARBA" id="ARBA00022475"/>
    </source>
</evidence>
<feature type="transmembrane region" description="Helical" evidence="7">
    <location>
        <begin position="78"/>
        <end position="99"/>
    </location>
</feature>
<evidence type="ECO:0000256" key="6">
    <source>
        <dbReference type="ARBA" id="ARBA00023170"/>
    </source>
</evidence>
<evidence type="ECO:0000256" key="1">
    <source>
        <dbReference type="ARBA" id="ARBA00004651"/>
    </source>
</evidence>
<dbReference type="GO" id="GO:0032870">
    <property type="term" value="P:cellular response to hormone stimulus"/>
    <property type="evidence" value="ECO:0007669"/>
    <property type="project" value="TreeGrafter"/>
</dbReference>
<dbReference type="InParanoid" id="A0A4W3JZ91"/>
<feature type="transmembrane region" description="Helical" evidence="7">
    <location>
        <begin position="178"/>
        <end position="200"/>
    </location>
</feature>
<feature type="domain" description="G-protein coupled receptors family 1 profile" evidence="8">
    <location>
        <begin position="53"/>
        <end position="279"/>
    </location>
</feature>
<sequence>MILASPNAIVLDPVTQGFNNLRDMITTAVVKLQYNWRSQIIALVVLNLLSVIGNIVVIRNITCTWRKKRKRVRRLDWLFVHLAAADLCVALLTLLSQIICEGLGNVWLAEDLACKMVNVIQIFGLVASSNIIVLALARQLVITKPFTLPLSTEKRWVAAWICALLLSRSNLFENLPRWHFQLSIIFGAMVVFILPFNALYQRKSRSIRLNVINSGLPRAEAKVVKMSPVTILLFIACGLPYFVLEMKIAFGNIAELDQTVIAVLGVFVVSNSVVNPFVYLNFHPKNRYLYPANPPPPHTHRPPTG</sequence>
<dbReference type="Gene3D" id="1.20.1070.10">
    <property type="entry name" value="Rhodopsin 7-helix transmembrane proteins"/>
    <property type="match status" value="1"/>
</dbReference>
<organism evidence="9 10">
    <name type="scientific">Callorhinchus milii</name>
    <name type="common">Ghost shark</name>
    <dbReference type="NCBI Taxonomy" id="7868"/>
    <lineage>
        <taxon>Eukaryota</taxon>
        <taxon>Metazoa</taxon>
        <taxon>Chordata</taxon>
        <taxon>Craniata</taxon>
        <taxon>Vertebrata</taxon>
        <taxon>Chondrichthyes</taxon>
        <taxon>Holocephali</taxon>
        <taxon>Chimaeriformes</taxon>
        <taxon>Callorhinchidae</taxon>
        <taxon>Callorhinchus</taxon>
    </lineage>
</organism>
<protein>
    <recommendedName>
        <fullName evidence="8">G-protein coupled receptors family 1 profile domain-containing protein</fullName>
    </recommendedName>
</protein>
<evidence type="ECO:0000313" key="9">
    <source>
        <dbReference type="Ensembl" id="ENSCMIP00000048869.1"/>
    </source>
</evidence>
<keyword evidence="2" id="KW-1003">Cell membrane</keyword>
<evidence type="ECO:0000256" key="4">
    <source>
        <dbReference type="ARBA" id="ARBA00022989"/>
    </source>
</evidence>
<evidence type="ECO:0000313" key="10">
    <source>
        <dbReference type="Proteomes" id="UP000314986"/>
    </source>
</evidence>
<dbReference type="InterPro" id="IPR000276">
    <property type="entry name" value="GPCR_Rhodpsn"/>
</dbReference>
<dbReference type="InterPro" id="IPR017452">
    <property type="entry name" value="GPCR_Rhodpsn_7TM"/>
</dbReference>
<evidence type="ECO:0000256" key="7">
    <source>
        <dbReference type="SAM" id="Phobius"/>
    </source>
</evidence>
<feature type="transmembrane region" description="Helical" evidence="7">
    <location>
        <begin position="156"/>
        <end position="172"/>
    </location>
</feature>
<dbReference type="AlphaFoldDB" id="A0A4W3JZ91"/>